<dbReference type="Pfam" id="PF00702">
    <property type="entry name" value="Hydrolase"/>
    <property type="match status" value="1"/>
</dbReference>
<dbReference type="SFLD" id="SFLDS00003">
    <property type="entry name" value="Haloacid_Dehalogenase"/>
    <property type="match status" value="1"/>
</dbReference>
<dbReference type="PANTHER" id="PTHR47478">
    <property type="match status" value="1"/>
</dbReference>
<proteinExistence type="predicted"/>
<sequence>MINLAYSTLLFDIDDTILDFQASEKQALKKLFNHLHQPLTATMANYYQQLNVTLWQRYERGEIARADLLNQRFTLFFHHFGEDVDGIATERIYRQYLAEGHQPMPGAPSLLADLSRDYELYIITNGIAQTQIRRIREAGFAPYFRQLFISEQIGAQKPSQAFFKSVAHQIDHFKKADTLVIGDSLTSDILGAANYGLDSVWFNPHHLVNQTPTTPTYEIDRLNQLKIICS</sequence>
<dbReference type="Gene3D" id="3.40.50.1000">
    <property type="entry name" value="HAD superfamily/HAD-like"/>
    <property type="match status" value="1"/>
</dbReference>
<dbReference type="EC" id="3.1.3.5" evidence="1"/>
<dbReference type="NCBIfam" id="TIGR02254">
    <property type="entry name" value="YjjG_YfnB"/>
    <property type="match status" value="1"/>
</dbReference>
<keyword evidence="2" id="KW-1185">Reference proteome</keyword>
<dbReference type="InterPro" id="IPR052550">
    <property type="entry name" value="Pyrimidine_5'-ntase_YjjG"/>
</dbReference>
<protein>
    <submittedName>
        <fullName evidence="1">YjjG family noncanonical pyrimidine nucleotidase</fullName>
        <ecNumber evidence="1">3.1.3.5</ecNumber>
    </submittedName>
</protein>
<dbReference type="InterPro" id="IPR011951">
    <property type="entry name" value="HAD-SF_hydro_IA_YjjG/PynA"/>
</dbReference>
<gene>
    <name evidence="1" type="ORF">ACFQ22_06750</name>
</gene>
<organism evidence="1 2">
    <name type="scientific">Lentilactobacillus raoultii</name>
    <dbReference type="NCBI Taxonomy" id="1987503"/>
    <lineage>
        <taxon>Bacteria</taxon>
        <taxon>Bacillati</taxon>
        <taxon>Bacillota</taxon>
        <taxon>Bacilli</taxon>
        <taxon>Lactobacillales</taxon>
        <taxon>Lactobacillaceae</taxon>
        <taxon>Lentilactobacillus</taxon>
    </lineage>
</organism>
<accession>A0ABW3PFR0</accession>
<dbReference type="SUPFAM" id="SSF56784">
    <property type="entry name" value="HAD-like"/>
    <property type="match status" value="1"/>
</dbReference>
<dbReference type="Proteomes" id="UP001597156">
    <property type="component" value="Unassembled WGS sequence"/>
</dbReference>
<comment type="caution">
    <text evidence="1">The sequence shown here is derived from an EMBL/GenBank/DDBJ whole genome shotgun (WGS) entry which is preliminary data.</text>
</comment>
<dbReference type="NCBIfam" id="TIGR01549">
    <property type="entry name" value="HAD-SF-IA-v1"/>
    <property type="match status" value="1"/>
</dbReference>
<evidence type="ECO:0000313" key="1">
    <source>
        <dbReference type="EMBL" id="MFD1125049.1"/>
    </source>
</evidence>
<dbReference type="RefSeq" id="WP_225419056.1">
    <property type="nucleotide sequence ID" value="NZ_JBHTLH010000019.1"/>
</dbReference>
<dbReference type="InterPro" id="IPR036412">
    <property type="entry name" value="HAD-like_sf"/>
</dbReference>
<dbReference type="GO" id="GO:0008253">
    <property type="term" value="F:5'-nucleotidase activity"/>
    <property type="evidence" value="ECO:0007669"/>
    <property type="project" value="UniProtKB-EC"/>
</dbReference>
<dbReference type="EMBL" id="JBHTLH010000019">
    <property type="protein sequence ID" value="MFD1125049.1"/>
    <property type="molecule type" value="Genomic_DNA"/>
</dbReference>
<dbReference type="PANTHER" id="PTHR47478:SF1">
    <property type="entry name" value="PYRIMIDINE 5'-NUCLEOTIDASE YJJG"/>
    <property type="match status" value="1"/>
</dbReference>
<dbReference type="Gene3D" id="1.10.150.240">
    <property type="entry name" value="Putative phosphatase, domain 2"/>
    <property type="match status" value="1"/>
</dbReference>
<dbReference type="SFLD" id="SFLDG01129">
    <property type="entry name" value="C1.5:_HAD__Beta-PGM__Phosphata"/>
    <property type="match status" value="1"/>
</dbReference>
<dbReference type="InterPro" id="IPR023198">
    <property type="entry name" value="PGP-like_dom2"/>
</dbReference>
<keyword evidence="1" id="KW-0378">Hydrolase</keyword>
<evidence type="ECO:0000313" key="2">
    <source>
        <dbReference type="Proteomes" id="UP001597156"/>
    </source>
</evidence>
<dbReference type="InterPro" id="IPR006439">
    <property type="entry name" value="HAD-SF_hydro_IA"/>
</dbReference>
<dbReference type="InterPro" id="IPR023214">
    <property type="entry name" value="HAD_sf"/>
</dbReference>
<reference evidence="2" key="1">
    <citation type="journal article" date="2019" name="Int. J. Syst. Evol. Microbiol.">
        <title>The Global Catalogue of Microorganisms (GCM) 10K type strain sequencing project: providing services to taxonomists for standard genome sequencing and annotation.</title>
        <authorList>
            <consortium name="The Broad Institute Genomics Platform"/>
            <consortium name="The Broad Institute Genome Sequencing Center for Infectious Disease"/>
            <person name="Wu L."/>
            <person name="Ma J."/>
        </authorList>
    </citation>
    <scope>NUCLEOTIDE SEQUENCE [LARGE SCALE GENOMIC DNA]</scope>
    <source>
        <strain evidence="2">CCUG 71848</strain>
    </source>
</reference>
<name>A0ABW3PFR0_9LACO</name>